<reference evidence="13" key="1">
    <citation type="journal article" date="2022" name="Int. J. Syst. Evol. Microbiol.">
        <title>Anaeromyxobacter oryzae sp. nov., Anaeromyxobacter diazotrophicus sp. nov. and Anaeromyxobacter paludicola sp. nov., isolated from paddy soils.</title>
        <authorList>
            <person name="Itoh H."/>
            <person name="Xu Z."/>
            <person name="Mise K."/>
            <person name="Masuda Y."/>
            <person name="Ushijima N."/>
            <person name="Hayakawa C."/>
            <person name="Shiratori Y."/>
            <person name="Senoo K."/>
        </authorList>
    </citation>
    <scope>NUCLEOTIDE SEQUENCE [LARGE SCALE GENOMIC DNA]</scope>
    <source>
        <strain evidence="13">Red232</strain>
    </source>
</reference>
<evidence type="ECO:0000256" key="8">
    <source>
        <dbReference type="ARBA" id="ARBA00023192"/>
    </source>
</evidence>
<dbReference type="PANTHER" id="PTHR10314">
    <property type="entry name" value="CYSTATHIONINE BETA-SYNTHASE"/>
    <property type="match status" value="1"/>
</dbReference>
<dbReference type="Proteomes" id="UP001162891">
    <property type="component" value="Chromosome"/>
</dbReference>
<feature type="domain" description="Tryptophan synthase beta chain-like PALP" evidence="11">
    <location>
        <begin position="7"/>
        <end position="294"/>
    </location>
</feature>
<evidence type="ECO:0000313" key="13">
    <source>
        <dbReference type="Proteomes" id="UP001162891"/>
    </source>
</evidence>
<evidence type="ECO:0000256" key="7">
    <source>
        <dbReference type="ARBA" id="ARBA00022898"/>
    </source>
</evidence>
<comment type="catalytic activity">
    <reaction evidence="9 10">
        <text>O-acetyl-L-serine + hydrogen sulfide = L-cysteine + acetate</text>
        <dbReference type="Rhea" id="RHEA:14829"/>
        <dbReference type="ChEBI" id="CHEBI:29919"/>
        <dbReference type="ChEBI" id="CHEBI:30089"/>
        <dbReference type="ChEBI" id="CHEBI:35235"/>
        <dbReference type="ChEBI" id="CHEBI:58340"/>
        <dbReference type="EC" id="2.5.1.47"/>
    </reaction>
</comment>
<evidence type="ECO:0000256" key="4">
    <source>
        <dbReference type="ARBA" id="ARBA00012681"/>
    </source>
</evidence>
<evidence type="ECO:0000259" key="11">
    <source>
        <dbReference type="Pfam" id="PF00291"/>
    </source>
</evidence>
<sequence>MRIAEDITKLIGNTPLVRLNRVLDGAKATVVAKLESLNPAGSVKDRIGVSMIEAAEREGRIKKDTILLEPTSGNTGIGLAFAAAAKGYKLVLLMPETMSIERRKLLAAFGAQLILTPGAEGMKGAIKRAEDMAAEDKRYLLLQQFENPANPEIHRKTTAEEIWRDTDGKVDIVVCATGTGGTVTGVGQVLKPRKPGLKIVAGEPADSPVLSGGKPGPHKIQGWGAGFVPKVLDQKVIDEIVKVRHEDAGEMAKRLCREEGILAGISDGGVIWAAREIARRPENEGKLIVAVMPDTGERYLSTWLWEDQK</sequence>
<gene>
    <name evidence="12" type="primary">cysK1_2</name>
    <name evidence="12" type="ORF">AMOR_51840</name>
</gene>
<dbReference type="InterPro" id="IPR050214">
    <property type="entry name" value="Cys_Synth/Cystath_Beta-Synth"/>
</dbReference>
<dbReference type="SUPFAM" id="SSF53686">
    <property type="entry name" value="Tryptophan synthase beta subunit-like PLP-dependent enzymes"/>
    <property type="match status" value="1"/>
</dbReference>
<comment type="pathway">
    <text evidence="2">Amino-acid biosynthesis; L-cysteine biosynthesis; L-cysteine from L-serine: step 2/2.</text>
</comment>
<dbReference type="InterPro" id="IPR005856">
    <property type="entry name" value="Cys_synth"/>
</dbReference>
<evidence type="ECO:0000256" key="10">
    <source>
        <dbReference type="RuleBase" id="RU003985"/>
    </source>
</evidence>
<dbReference type="InterPro" id="IPR005859">
    <property type="entry name" value="CysK"/>
</dbReference>
<evidence type="ECO:0000256" key="5">
    <source>
        <dbReference type="ARBA" id="ARBA00022605"/>
    </source>
</evidence>
<keyword evidence="5 10" id="KW-0028">Amino-acid biosynthesis</keyword>
<dbReference type="InterPro" id="IPR001216">
    <property type="entry name" value="P-phosphate_BS"/>
</dbReference>
<dbReference type="NCBIfam" id="TIGR01136">
    <property type="entry name" value="cysKM"/>
    <property type="match status" value="1"/>
</dbReference>
<keyword evidence="8 10" id="KW-0198">Cysteine biosynthesis</keyword>
<dbReference type="Gene3D" id="3.40.50.1100">
    <property type="match status" value="2"/>
</dbReference>
<dbReference type="NCBIfam" id="TIGR01139">
    <property type="entry name" value="cysK"/>
    <property type="match status" value="1"/>
</dbReference>
<evidence type="ECO:0000256" key="1">
    <source>
        <dbReference type="ARBA" id="ARBA00001933"/>
    </source>
</evidence>
<dbReference type="InterPro" id="IPR001926">
    <property type="entry name" value="TrpB-like_PALP"/>
</dbReference>
<dbReference type="RefSeq" id="WP_248355559.1">
    <property type="nucleotide sequence ID" value="NZ_AP025591.1"/>
</dbReference>
<dbReference type="CDD" id="cd01561">
    <property type="entry name" value="CBS_like"/>
    <property type="match status" value="1"/>
</dbReference>
<evidence type="ECO:0000256" key="2">
    <source>
        <dbReference type="ARBA" id="ARBA00004962"/>
    </source>
</evidence>
<comment type="cofactor">
    <cofactor evidence="1 10">
        <name>pyridoxal 5'-phosphate</name>
        <dbReference type="ChEBI" id="CHEBI:597326"/>
    </cofactor>
</comment>
<protein>
    <recommendedName>
        <fullName evidence="4 10">Cysteine synthase</fullName>
        <ecNumber evidence="4 10">2.5.1.47</ecNumber>
    </recommendedName>
</protein>
<dbReference type="Pfam" id="PF00291">
    <property type="entry name" value="PALP"/>
    <property type="match status" value="1"/>
</dbReference>
<proteinExistence type="inferred from homology"/>
<comment type="similarity">
    <text evidence="3 10">Belongs to the cysteine synthase/cystathionine beta-synthase family.</text>
</comment>
<dbReference type="PROSITE" id="PS00901">
    <property type="entry name" value="CYS_SYNTHASE"/>
    <property type="match status" value="1"/>
</dbReference>
<evidence type="ECO:0000256" key="3">
    <source>
        <dbReference type="ARBA" id="ARBA00007103"/>
    </source>
</evidence>
<keyword evidence="13" id="KW-1185">Reference proteome</keyword>
<keyword evidence="7 10" id="KW-0663">Pyridoxal phosphate</keyword>
<name>A0ABN6MZ59_9BACT</name>
<keyword evidence="6 10" id="KW-0808">Transferase</keyword>
<evidence type="ECO:0000313" key="12">
    <source>
        <dbReference type="EMBL" id="BDG06188.1"/>
    </source>
</evidence>
<evidence type="ECO:0000256" key="6">
    <source>
        <dbReference type="ARBA" id="ARBA00022679"/>
    </source>
</evidence>
<organism evidence="12 13">
    <name type="scientific">Anaeromyxobacter oryzae</name>
    <dbReference type="NCBI Taxonomy" id="2918170"/>
    <lineage>
        <taxon>Bacteria</taxon>
        <taxon>Pseudomonadati</taxon>
        <taxon>Myxococcota</taxon>
        <taxon>Myxococcia</taxon>
        <taxon>Myxococcales</taxon>
        <taxon>Cystobacterineae</taxon>
        <taxon>Anaeromyxobacteraceae</taxon>
        <taxon>Anaeromyxobacter</taxon>
    </lineage>
</organism>
<accession>A0ABN6MZ59</accession>
<dbReference type="InterPro" id="IPR036052">
    <property type="entry name" value="TrpB-like_PALP_sf"/>
</dbReference>
<evidence type="ECO:0000256" key="9">
    <source>
        <dbReference type="ARBA" id="ARBA00047931"/>
    </source>
</evidence>
<dbReference type="EMBL" id="AP025591">
    <property type="protein sequence ID" value="BDG06188.1"/>
    <property type="molecule type" value="Genomic_DNA"/>
</dbReference>
<dbReference type="EC" id="2.5.1.47" evidence="4 10"/>